<dbReference type="GO" id="GO:0016226">
    <property type="term" value="P:iron-sulfur cluster assembly"/>
    <property type="evidence" value="ECO:0007669"/>
    <property type="project" value="InterPro"/>
</dbReference>
<evidence type="ECO:0000313" key="4">
    <source>
        <dbReference type="Proteomes" id="UP000319023"/>
    </source>
</evidence>
<gene>
    <name evidence="3" type="ORF">EVB01_03140</name>
</gene>
<dbReference type="AlphaFoldDB" id="A0A520LQJ8"/>
<protein>
    <submittedName>
        <fullName evidence="3">Iron-sulfur cluster assembly accessory protein</fullName>
    </submittedName>
</protein>
<dbReference type="InterPro" id="IPR050322">
    <property type="entry name" value="Fe-S_cluster_asmbl/transfer"/>
</dbReference>
<dbReference type="Gene3D" id="2.60.300.12">
    <property type="entry name" value="HesB-like domain"/>
    <property type="match status" value="1"/>
</dbReference>
<sequence length="115" mass="12825">METFSPQELRFSEKALLHFASSLKNNGKSDGVRIGVRKAGCSGFEYFFEFVETKLVDANDFIFDEGDCKIYVDKESLNYLKGSLVDYSEDGLNQGIKFHNPNAKAVCGCGESFTI</sequence>
<evidence type="ECO:0000256" key="1">
    <source>
        <dbReference type="ARBA" id="ARBA00006718"/>
    </source>
</evidence>
<dbReference type="InterPro" id="IPR000361">
    <property type="entry name" value="ATAP_core_dom"/>
</dbReference>
<name>A0A520LQJ8_9GAMM</name>
<feature type="domain" description="Core" evidence="2">
    <location>
        <begin position="8"/>
        <end position="111"/>
    </location>
</feature>
<dbReference type="Pfam" id="PF01521">
    <property type="entry name" value="Fe-S_biosyn"/>
    <property type="match status" value="1"/>
</dbReference>
<dbReference type="SUPFAM" id="SSF89360">
    <property type="entry name" value="HesB-like domain"/>
    <property type="match status" value="1"/>
</dbReference>
<comment type="caution">
    <text evidence="3">The sequence shown here is derived from an EMBL/GenBank/DDBJ whole genome shotgun (WGS) entry which is preliminary data.</text>
</comment>
<dbReference type="GO" id="GO:0005829">
    <property type="term" value="C:cytosol"/>
    <property type="evidence" value="ECO:0007669"/>
    <property type="project" value="TreeGrafter"/>
</dbReference>
<dbReference type="NCBIfam" id="TIGR00049">
    <property type="entry name" value="iron-sulfur cluster assembly accessory protein"/>
    <property type="match status" value="1"/>
</dbReference>
<dbReference type="InterPro" id="IPR035903">
    <property type="entry name" value="HesB-like_dom_sf"/>
</dbReference>
<proteinExistence type="inferred from homology"/>
<reference evidence="3 4" key="1">
    <citation type="submission" date="2019-02" db="EMBL/GenBank/DDBJ databases">
        <title>Prokaryotic population dynamics and viral predation in marine succession experiment using metagenomics: the confinement effect.</title>
        <authorList>
            <person name="Haro-Moreno J.M."/>
            <person name="Rodriguez-Valera F."/>
            <person name="Lopez-Perez M."/>
        </authorList>
    </citation>
    <scope>NUCLEOTIDE SEQUENCE [LARGE SCALE GENOMIC DNA]</scope>
    <source>
        <strain evidence="3">MED-G168</strain>
    </source>
</reference>
<evidence type="ECO:0000259" key="2">
    <source>
        <dbReference type="Pfam" id="PF01521"/>
    </source>
</evidence>
<dbReference type="InterPro" id="IPR016092">
    <property type="entry name" value="ATAP"/>
</dbReference>
<evidence type="ECO:0000313" key="3">
    <source>
        <dbReference type="EMBL" id="RZO10280.1"/>
    </source>
</evidence>
<comment type="similarity">
    <text evidence="1">Belongs to the HesB/IscA family.</text>
</comment>
<organism evidence="3 4">
    <name type="scientific">SAR86 cluster bacterium</name>
    <dbReference type="NCBI Taxonomy" id="2030880"/>
    <lineage>
        <taxon>Bacteria</taxon>
        <taxon>Pseudomonadati</taxon>
        <taxon>Pseudomonadota</taxon>
        <taxon>Gammaproteobacteria</taxon>
        <taxon>SAR86 cluster</taxon>
    </lineage>
</organism>
<dbReference type="PANTHER" id="PTHR10072">
    <property type="entry name" value="IRON-SULFUR CLUSTER ASSEMBLY PROTEIN"/>
    <property type="match status" value="1"/>
</dbReference>
<dbReference type="Proteomes" id="UP000319023">
    <property type="component" value="Unassembled WGS sequence"/>
</dbReference>
<dbReference type="PANTHER" id="PTHR10072:SF41">
    <property type="entry name" value="IRON-SULFUR CLUSTER ASSEMBLY 1 HOMOLOG, MITOCHONDRIAL"/>
    <property type="match status" value="1"/>
</dbReference>
<dbReference type="GO" id="GO:0051537">
    <property type="term" value="F:2 iron, 2 sulfur cluster binding"/>
    <property type="evidence" value="ECO:0007669"/>
    <property type="project" value="TreeGrafter"/>
</dbReference>
<dbReference type="EMBL" id="SHBN01000061">
    <property type="protein sequence ID" value="RZO10280.1"/>
    <property type="molecule type" value="Genomic_DNA"/>
</dbReference>
<accession>A0A520LQJ8</accession>